<feature type="region of interest" description="Disordered" evidence="1">
    <location>
        <begin position="1"/>
        <end position="21"/>
    </location>
</feature>
<dbReference type="SUPFAM" id="SSF47336">
    <property type="entry name" value="ACP-like"/>
    <property type="match status" value="1"/>
</dbReference>
<organism evidence="2 3">
    <name type="scientific">Ophiocordyceps polyrhachis-furcata BCC 54312</name>
    <dbReference type="NCBI Taxonomy" id="1330021"/>
    <lineage>
        <taxon>Eukaryota</taxon>
        <taxon>Fungi</taxon>
        <taxon>Dikarya</taxon>
        <taxon>Ascomycota</taxon>
        <taxon>Pezizomycotina</taxon>
        <taxon>Sordariomycetes</taxon>
        <taxon>Hypocreomycetidae</taxon>
        <taxon>Hypocreales</taxon>
        <taxon>Ophiocordycipitaceae</taxon>
        <taxon>Ophiocordyceps</taxon>
    </lineage>
</organism>
<accession>A0A367KZZ1</accession>
<evidence type="ECO:0000313" key="2">
    <source>
        <dbReference type="EMBL" id="RCI07731.1"/>
    </source>
</evidence>
<proteinExistence type="predicted"/>
<dbReference type="InterPro" id="IPR036736">
    <property type="entry name" value="ACP-like_sf"/>
</dbReference>
<evidence type="ECO:0000313" key="3">
    <source>
        <dbReference type="Proteomes" id="UP000253664"/>
    </source>
</evidence>
<gene>
    <name evidence="2" type="ORF">L249_5765</name>
</gene>
<dbReference type="EMBL" id="LKCN02000024">
    <property type="protein sequence ID" value="RCI07731.1"/>
    <property type="molecule type" value="Genomic_DNA"/>
</dbReference>
<comment type="caution">
    <text evidence="2">The sequence shown here is derived from an EMBL/GenBank/DDBJ whole genome shotgun (WGS) entry which is preliminary data.</text>
</comment>
<dbReference type="Proteomes" id="UP000253664">
    <property type="component" value="Unassembled WGS sequence"/>
</dbReference>
<dbReference type="AlphaFoldDB" id="A0A367KZZ1"/>
<feature type="compositionally biased region" description="Polar residues" evidence="1">
    <location>
        <begin position="12"/>
        <end position="21"/>
    </location>
</feature>
<reference evidence="2 3" key="1">
    <citation type="journal article" date="2015" name="BMC Genomics">
        <title>Insights from the genome of Ophiocordyceps polyrhachis-furcata to pathogenicity and host specificity in insect fungi.</title>
        <authorList>
            <person name="Wichadakul D."/>
            <person name="Kobmoo N."/>
            <person name="Ingsriswang S."/>
            <person name="Tangphatsornruang S."/>
            <person name="Chantasingh D."/>
            <person name="Luangsa-ard J.J."/>
            <person name="Eurwilaichitr L."/>
        </authorList>
    </citation>
    <scope>NUCLEOTIDE SEQUENCE [LARGE SCALE GENOMIC DNA]</scope>
    <source>
        <strain evidence="2 3">BCC 54312</strain>
    </source>
</reference>
<protein>
    <submittedName>
        <fullName evidence="2">Uncharacterized protein</fullName>
    </submittedName>
</protein>
<evidence type="ECO:0000256" key="1">
    <source>
        <dbReference type="SAM" id="MobiDB-lite"/>
    </source>
</evidence>
<name>A0A367KZZ1_9HYPO</name>
<dbReference type="STRING" id="1330021.A0A367KZZ1"/>
<sequence>MVCLALDRPEEVQSTSNKKGTKRSQALNSDFFVLFGSFAAAFSNPGQAIALHQHKQSDGSPEMLDDANALELLTKEIGRAFCAFMVLSEEYLDVRSSLGYMSLDSPVAIQFRNWWSQTLGVEISVLEILSAGTVEKLGGKAVVSLRQKNTGVAIEMEISNWQDEAILLLSSLTYFSYNGRLINSISSGNYPQQPEHKPRGIWTYNLSALHSHPLVDSNQPMFVNVVTGPRKGADINSCSLSTADASTFRIANHEAVRRNCMPRKIDLQAFRFLKLHRISISCYTGYQVHMYKMFSGQSYLSCRPKSFSLNMVAEGLLVLESQQRLLDTRLTYTLTGDRNKVRNSPSRYDVLGFNMYRPGHTERSQKHGERVPESRKVLIRSEVAKILSKWRCLAGQEDKTRLSIYLVDAEQDWRVISIAISWYGPRAALHDGEASKSTAYFGYNTCISTFRSVTLRLR</sequence>
<dbReference type="OrthoDB" id="329835at2759"/>
<keyword evidence="3" id="KW-1185">Reference proteome</keyword>